<sequence>MEIIETTAEGSKKQMNETLTAASLAESSGNSSLTGSSAANNSVAVTATAETRTKDNNTTTTNLTISTESNANKDIDMDIEELPLKSTTATDYTKTDEKCQQQTAKLLSTHTPAMVTQLDEHIPIISLSDGEDAVGTHQINTLQKASRKRNSVGAATADEDQSFRLKRRKIKVAGAPKMPLTGYVRYMNDRRELLRKELPSKTAIEHTKIIGEEWQKMSEDKKAPYMKAAEIDKQRYLAELHTFLKERPDVLACELAKDKQLRKSLGEAGKTVLKEKSQSVGNIKSPNKECNTNTAANKDKSRRSSEKDNSPTTLPPPATTTLETKPRRKRTPTPPTAGDTHSSQTNKNNTSHTNNNNNNHNSTTISNHNSNATSNTTTTNTNTATAHAATTAVPGEIPIFTNEFLEHNKVFDMELRTLRKSKADLEQQNAVLEKHVENMKFGVEKMTNENDELAEKNRLLELYLDKLKAKLAHALAGLAIPSQPNGATMDNIEKYMTDLYKMATTNTHGPASLNKAKDIIRKLDLQINL</sequence>
<reference evidence="7" key="1">
    <citation type="submission" date="2014-11" db="EMBL/GenBank/DDBJ databases">
        <authorList>
            <person name="Geib S."/>
        </authorList>
    </citation>
    <scope>NUCLEOTIDE SEQUENCE</scope>
</reference>
<dbReference type="PANTHER" id="PTHR46040:SF3">
    <property type="entry name" value="HIGH MOBILITY GROUP PROTEIN 2"/>
    <property type="match status" value="1"/>
</dbReference>
<dbReference type="Pfam" id="PF00505">
    <property type="entry name" value="HMG_box"/>
    <property type="match status" value="1"/>
</dbReference>
<feature type="region of interest" description="Disordered" evidence="5">
    <location>
        <begin position="46"/>
        <end position="65"/>
    </location>
</feature>
<dbReference type="SMART" id="SM00398">
    <property type="entry name" value="HMG"/>
    <property type="match status" value="1"/>
</dbReference>
<proteinExistence type="predicted"/>
<keyword evidence="4" id="KW-0175">Coiled coil</keyword>
<name>A0A0A1WPL3_ZEUCU</name>
<dbReference type="GO" id="GO:0003677">
    <property type="term" value="F:DNA binding"/>
    <property type="evidence" value="ECO:0007669"/>
    <property type="project" value="UniProtKB-UniRule"/>
</dbReference>
<dbReference type="EMBL" id="GBXI01013515">
    <property type="protein sequence ID" value="JAD00777.1"/>
    <property type="molecule type" value="Transcribed_RNA"/>
</dbReference>
<accession>A0A0A1WPL3</accession>
<gene>
    <name evidence="7" type="primary">HMG20A_0</name>
    <name evidence="7" type="ORF">g.11492</name>
</gene>
<feature type="compositionally biased region" description="Basic and acidic residues" evidence="5">
    <location>
        <begin position="297"/>
        <end position="309"/>
    </location>
</feature>
<feature type="DNA-binding region" description="HMG box" evidence="3">
    <location>
        <begin position="176"/>
        <end position="244"/>
    </location>
</feature>
<feature type="compositionally biased region" description="Low complexity" evidence="5">
    <location>
        <begin position="340"/>
        <end position="380"/>
    </location>
</feature>
<keyword evidence="1 3" id="KW-0238">DNA-binding</keyword>
<dbReference type="InterPro" id="IPR009071">
    <property type="entry name" value="HMG_box_dom"/>
</dbReference>
<dbReference type="InterPro" id="IPR051965">
    <property type="entry name" value="ChromReg_NeuronalGeneExpr"/>
</dbReference>
<feature type="coiled-coil region" evidence="4">
    <location>
        <begin position="408"/>
        <end position="470"/>
    </location>
</feature>
<dbReference type="AlphaFoldDB" id="A0A0A1WPL3"/>
<dbReference type="InterPro" id="IPR036910">
    <property type="entry name" value="HMG_box_dom_sf"/>
</dbReference>
<protein>
    <submittedName>
        <fullName evidence="7">High mobility group protein 20A</fullName>
    </submittedName>
</protein>
<reference evidence="7" key="2">
    <citation type="journal article" date="2015" name="Gigascience">
        <title>Reconstructing a comprehensive transcriptome assembly of a white-pupal translocated strain of the pest fruit fly Bactrocera cucurbitae.</title>
        <authorList>
            <person name="Sim S.B."/>
            <person name="Calla B."/>
            <person name="Hall B."/>
            <person name="DeRego T."/>
            <person name="Geib S.M."/>
        </authorList>
    </citation>
    <scope>NUCLEOTIDE SEQUENCE</scope>
</reference>
<feature type="compositionally biased region" description="Low complexity" evidence="5">
    <location>
        <begin position="27"/>
        <end position="41"/>
    </location>
</feature>
<feature type="region of interest" description="Disordered" evidence="5">
    <location>
        <begin position="22"/>
        <end position="41"/>
    </location>
</feature>
<feature type="compositionally biased region" description="Polar residues" evidence="5">
    <location>
        <begin position="278"/>
        <end position="296"/>
    </location>
</feature>
<keyword evidence="2 3" id="KW-0539">Nucleus</keyword>
<evidence type="ECO:0000313" key="7">
    <source>
        <dbReference type="EMBL" id="JAD00777.1"/>
    </source>
</evidence>
<dbReference type="PROSITE" id="PS50118">
    <property type="entry name" value="HMG_BOX_2"/>
    <property type="match status" value="1"/>
</dbReference>
<feature type="region of interest" description="Disordered" evidence="5">
    <location>
        <begin position="273"/>
        <end position="380"/>
    </location>
</feature>
<evidence type="ECO:0000256" key="4">
    <source>
        <dbReference type="SAM" id="Coils"/>
    </source>
</evidence>
<dbReference type="GO" id="GO:0010468">
    <property type="term" value="P:regulation of gene expression"/>
    <property type="evidence" value="ECO:0007669"/>
    <property type="project" value="TreeGrafter"/>
</dbReference>
<evidence type="ECO:0000256" key="5">
    <source>
        <dbReference type="SAM" id="MobiDB-lite"/>
    </source>
</evidence>
<dbReference type="SUPFAM" id="SSF47095">
    <property type="entry name" value="HMG-box"/>
    <property type="match status" value="1"/>
</dbReference>
<dbReference type="PANTHER" id="PTHR46040">
    <property type="entry name" value="HIGH MOBILITY GROUP PROTEIN 2"/>
    <property type="match status" value="1"/>
</dbReference>
<feature type="domain" description="HMG box" evidence="6">
    <location>
        <begin position="176"/>
        <end position="244"/>
    </location>
</feature>
<evidence type="ECO:0000259" key="6">
    <source>
        <dbReference type="PROSITE" id="PS50118"/>
    </source>
</evidence>
<dbReference type="CDD" id="cd21980">
    <property type="entry name" value="HMG-box_HMG20"/>
    <property type="match status" value="1"/>
</dbReference>
<dbReference type="Gene3D" id="1.10.30.10">
    <property type="entry name" value="High mobility group box domain"/>
    <property type="match status" value="1"/>
</dbReference>
<dbReference type="GO" id="GO:0005634">
    <property type="term" value="C:nucleus"/>
    <property type="evidence" value="ECO:0007669"/>
    <property type="project" value="UniProtKB-UniRule"/>
</dbReference>
<evidence type="ECO:0000256" key="3">
    <source>
        <dbReference type="PROSITE-ProRule" id="PRU00267"/>
    </source>
</evidence>
<evidence type="ECO:0000256" key="2">
    <source>
        <dbReference type="ARBA" id="ARBA00023242"/>
    </source>
</evidence>
<organism evidence="7">
    <name type="scientific">Zeugodacus cucurbitae</name>
    <name type="common">Melon fruit fly</name>
    <name type="synonym">Bactrocera cucurbitae</name>
    <dbReference type="NCBI Taxonomy" id="28588"/>
    <lineage>
        <taxon>Eukaryota</taxon>
        <taxon>Metazoa</taxon>
        <taxon>Ecdysozoa</taxon>
        <taxon>Arthropoda</taxon>
        <taxon>Hexapoda</taxon>
        <taxon>Insecta</taxon>
        <taxon>Pterygota</taxon>
        <taxon>Neoptera</taxon>
        <taxon>Endopterygota</taxon>
        <taxon>Diptera</taxon>
        <taxon>Brachycera</taxon>
        <taxon>Muscomorpha</taxon>
        <taxon>Tephritoidea</taxon>
        <taxon>Tephritidae</taxon>
        <taxon>Zeugodacus</taxon>
        <taxon>Zeugodacus</taxon>
    </lineage>
</organism>
<evidence type="ECO:0000256" key="1">
    <source>
        <dbReference type="ARBA" id="ARBA00023125"/>
    </source>
</evidence>